<dbReference type="RefSeq" id="XP_066086518.1">
    <property type="nucleotide sequence ID" value="XM_066230421.1"/>
</dbReference>
<evidence type="ECO:0000313" key="3">
    <source>
        <dbReference type="Proteomes" id="UP001358614"/>
    </source>
</evidence>
<evidence type="ECO:0000313" key="2">
    <source>
        <dbReference type="EMBL" id="WWD08551.1"/>
    </source>
</evidence>
<evidence type="ECO:0000256" key="1">
    <source>
        <dbReference type="SAM" id="MobiDB-lite"/>
    </source>
</evidence>
<dbReference type="KEGG" id="ker:91105464"/>
<dbReference type="EMBL" id="CP144090">
    <property type="protein sequence ID" value="WWD08551.1"/>
    <property type="molecule type" value="Genomic_DNA"/>
</dbReference>
<evidence type="ECO:0008006" key="4">
    <source>
        <dbReference type="Google" id="ProtNLM"/>
    </source>
</evidence>
<name>A0AAX4KQ15_9TREE</name>
<keyword evidence="3" id="KW-1185">Reference proteome</keyword>
<organism evidence="2 3">
    <name type="scientific">Kwoniella europaea PYCC6329</name>
    <dbReference type="NCBI Taxonomy" id="1423913"/>
    <lineage>
        <taxon>Eukaryota</taxon>
        <taxon>Fungi</taxon>
        <taxon>Dikarya</taxon>
        <taxon>Basidiomycota</taxon>
        <taxon>Agaricomycotina</taxon>
        <taxon>Tremellomycetes</taxon>
        <taxon>Tremellales</taxon>
        <taxon>Cryptococcaceae</taxon>
        <taxon>Kwoniella</taxon>
    </lineage>
</organism>
<feature type="region of interest" description="Disordered" evidence="1">
    <location>
        <begin position="378"/>
        <end position="407"/>
    </location>
</feature>
<protein>
    <recommendedName>
        <fullName evidence="4">Decapping nuclease</fullName>
    </recommendedName>
</protein>
<dbReference type="AlphaFoldDB" id="A0AAX4KQ15"/>
<sequence>MASKSKLNLKRTLADVSFDALTSDSKRLTIAKSPTTQLAETPARMADFEQPVWEVSGLVETPLNRQQAAIIPKYPRAWLKPDDVPKDYYQAITEYSHWPLLLFNASDSSGVRQPSGFARIAFATPITFAHGNTLDSALATLRSKLDRQTTPPSLIQAFNASAQGHDLYTTQSYELSHEGGLDSRMYAEFERPALTVLREQFWKEAATLRGVDNVLSRVGVEGDCNESNLDLQITTQRYCETESVASPTSSDSGRIDTVWDPNAAIEWKTRQAFSHVRGLVAMVKAKEVKIGSVPNGDIYHDRPLVTGMARICVQIWEDMSRLRYGCAVISDGEQFVILKHAGPGIVTISDVYGYHPINLKNLGSSHRSWRSALVEKMERQRQEYNQPPSNHQTPSSPTSAVTKAHAWRDSGTKKQEMILLPRARPCGTGLFGAWIALALEDITNGRGRWYEYHQQHEESGEELNTRGMTRLGKGRLKDDQAMVDLQEEETQQLYAEDPEEEEEE</sequence>
<proteinExistence type="predicted"/>
<dbReference type="GeneID" id="91105464"/>
<gene>
    <name evidence="2" type="ORF">V865_006663</name>
</gene>
<feature type="compositionally biased region" description="Polar residues" evidence="1">
    <location>
        <begin position="383"/>
        <end position="401"/>
    </location>
</feature>
<reference evidence="2 3" key="1">
    <citation type="submission" date="2024-01" db="EMBL/GenBank/DDBJ databases">
        <title>Comparative genomics of Cryptococcus and Kwoniella reveals pathogenesis evolution and contrasting modes of karyotype evolution via chromosome fusion or intercentromeric recombination.</title>
        <authorList>
            <person name="Coelho M.A."/>
            <person name="David-Palma M."/>
            <person name="Shea T."/>
            <person name="Bowers K."/>
            <person name="McGinley-Smith S."/>
            <person name="Mohammad A.W."/>
            <person name="Gnirke A."/>
            <person name="Yurkov A.M."/>
            <person name="Nowrousian M."/>
            <person name="Sun S."/>
            <person name="Cuomo C.A."/>
            <person name="Heitman J."/>
        </authorList>
    </citation>
    <scope>NUCLEOTIDE SEQUENCE [LARGE SCALE GENOMIC DNA]</scope>
    <source>
        <strain evidence="2 3">PYCC6329</strain>
    </source>
</reference>
<dbReference type="Proteomes" id="UP001358614">
    <property type="component" value="Chromosome 2"/>
</dbReference>
<accession>A0AAX4KQ15</accession>